<feature type="chain" id="PRO_5002071750" evidence="1">
    <location>
        <begin position="19"/>
        <end position="211"/>
    </location>
</feature>
<keyword evidence="1" id="KW-0732">Signal</keyword>
<feature type="signal peptide" evidence="1">
    <location>
        <begin position="1"/>
        <end position="18"/>
    </location>
</feature>
<evidence type="ECO:0000313" key="2">
    <source>
        <dbReference type="EMBL" id="JAG17740.1"/>
    </source>
</evidence>
<reference evidence="2" key="2">
    <citation type="submission" date="2014-07" db="EMBL/GenBank/DDBJ databases">
        <authorList>
            <person name="Hull J."/>
        </authorList>
    </citation>
    <scope>NUCLEOTIDE SEQUENCE</scope>
</reference>
<name>A0A0A9XKV4_LYGHE</name>
<sequence>MFFPALLSCSLLMLLASAAHPTLLATVLTMIGKMNSLHLVVADMSGSYRTPSDGTSYTYQADFSCQNGTMDVGKFSLVDGPYMTGSEDEAELKFTVALGSITVIYATCEEVSEYPSNHSGHVYTYTNNMITGSGLEASFTVSIKRDGFSCSTESTVFIPTNVRALLDTWWKDCPGCEIVITENINQTLHGSLLPVVEGIVSGSELCFLLDY</sequence>
<reference evidence="2" key="1">
    <citation type="journal article" date="2014" name="PLoS ONE">
        <title>Transcriptome-Based Identification of ABC Transporters in the Western Tarnished Plant Bug Lygus hesperus.</title>
        <authorList>
            <person name="Hull J.J."/>
            <person name="Chaney K."/>
            <person name="Geib S.M."/>
            <person name="Fabrick J.A."/>
            <person name="Brent C.S."/>
            <person name="Walsh D."/>
            <person name="Lavine L.C."/>
        </authorList>
    </citation>
    <scope>NUCLEOTIDE SEQUENCE</scope>
</reference>
<gene>
    <name evidence="2" type="ORF">CM83_5708</name>
</gene>
<dbReference type="EMBL" id="GBHO01025864">
    <property type="protein sequence ID" value="JAG17740.1"/>
    <property type="molecule type" value="Transcribed_RNA"/>
</dbReference>
<dbReference type="AlphaFoldDB" id="A0A0A9XKV4"/>
<accession>A0A0A9XKV4</accession>
<proteinExistence type="predicted"/>
<organism evidence="2">
    <name type="scientific">Lygus hesperus</name>
    <name type="common">Western plant bug</name>
    <dbReference type="NCBI Taxonomy" id="30085"/>
    <lineage>
        <taxon>Eukaryota</taxon>
        <taxon>Metazoa</taxon>
        <taxon>Ecdysozoa</taxon>
        <taxon>Arthropoda</taxon>
        <taxon>Hexapoda</taxon>
        <taxon>Insecta</taxon>
        <taxon>Pterygota</taxon>
        <taxon>Neoptera</taxon>
        <taxon>Paraneoptera</taxon>
        <taxon>Hemiptera</taxon>
        <taxon>Heteroptera</taxon>
        <taxon>Panheteroptera</taxon>
        <taxon>Cimicomorpha</taxon>
        <taxon>Miridae</taxon>
        <taxon>Mirini</taxon>
        <taxon>Lygus</taxon>
    </lineage>
</organism>
<evidence type="ECO:0000256" key="1">
    <source>
        <dbReference type="SAM" id="SignalP"/>
    </source>
</evidence>
<protein>
    <submittedName>
        <fullName evidence="2">Uncharacterized protein</fullName>
    </submittedName>
</protein>